<dbReference type="InterPro" id="IPR036770">
    <property type="entry name" value="Ankyrin_rpt-contain_sf"/>
</dbReference>
<feature type="repeat" description="ANK" evidence="4">
    <location>
        <begin position="385"/>
        <end position="417"/>
    </location>
</feature>
<keyword evidence="2" id="KW-0677">Repeat</keyword>
<accession>A0A0P7B9Y6</accession>
<proteinExistence type="predicted"/>
<sequence length="538" mass="58381">MSDPQGILDWINALPDSFAHPASQTKPTKAPPTVNKRKLQEPSPPRTILNMAETSSPKRQRMLDPENDPQLTPRARHETATCPSRASSASASQTSSLSRSSSPLKRQIMRLHLDNTGLELRQLKVEAPPNPQAGELLETLLDISRGLEFLPDDRRAEILGSPALRGKPGREWRFAFKSASELGNLPGRMPSPEEVALVYEWASVCHDIGNEEAGWNEEVHHRLLEAVFREPGTTKGGLLNFTSCTTARPHKNWLPKCTGAKMVDYCIYLDPNQEGARSLEAHQKLCGRSLTLSVNHTEFQRLRLRPIVLSIETKGPAQGLDVAEVQMLNLPLEIAINRGSPDSAVALLDAGASSDSVQSSLYRAALQKDVSLIRALLSRSPPICDLDEALQYAASAGNVESCQLLLDVGANNDYSDSNRNTALQIAAYGGNLDVVELLASGSSNMVEYLLSNAKTPTPTADDLLAAVSGRGRNADVVRLLLQYGADPNRVGAKDRIPIHHAAQSTNLDVVRALLDHSSHPKGTVTDINKTGGDTWSAL</sequence>
<reference evidence="7 8" key="1">
    <citation type="submission" date="2015-09" db="EMBL/GenBank/DDBJ databases">
        <title>Draft genome of a European isolate of the apple canker pathogen Neonectria ditissima.</title>
        <authorList>
            <person name="Gomez-Cortecero A."/>
            <person name="Harrison R.J."/>
            <person name="Armitage A.D."/>
        </authorList>
    </citation>
    <scope>NUCLEOTIDE SEQUENCE [LARGE SCALE GENOMIC DNA]</scope>
    <source>
        <strain evidence="7 8">R09/05</strain>
    </source>
</reference>
<dbReference type="GO" id="GO:0019706">
    <property type="term" value="F:protein-cysteine S-palmitoyltransferase activity"/>
    <property type="evidence" value="ECO:0007669"/>
    <property type="project" value="UniProtKB-EC"/>
</dbReference>
<dbReference type="PROSITE" id="PS50088">
    <property type="entry name" value="ANK_REPEAT"/>
    <property type="match status" value="1"/>
</dbReference>
<dbReference type="EMBL" id="LKCW01000047">
    <property type="protein sequence ID" value="KPM42511.1"/>
    <property type="molecule type" value="Genomic_DNA"/>
</dbReference>
<dbReference type="PANTHER" id="PTHR24161:SF85">
    <property type="entry name" value="PALMITOYLTRANSFERASE HIP14"/>
    <property type="match status" value="1"/>
</dbReference>
<evidence type="ECO:0000313" key="7">
    <source>
        <dbReference type="EMBL" id="KPM42511.1"/>
    </source>
</evidence>
<organism evidence="7 8">
    <name type="scientific">Neonectria ditissima</name>
    <dbReference type="NCBI Taxonomy" id="78410"/>
    <lineage>
        <taxon>Eukaryota</taxon>
        <taxon>Fungi</taxon>
        <taxon>Dikarya</taxon>
        <taxon>Ascomycota</taxon>
        <taxon>Pezizomycotina</taxon>
        <taxon>Sordariomycetes</taxon>
        <taxon>Hypocreomycetidae</taxon>
        <taxon>Hypocreales</taxon>
        <taxon>Nectriaceae</taxon>
        <taxon>Neonectria</taxon>
    </lineage>
</organism>
<feature type="region of interest" description="Disordered" evidence="5">
    <location>
        <begin position="1"/>
        <end position="105"/>
    </location>
</feature>
<name>A0A0P7B9Y6_9HYPO</name>
<keyword evidence="8" id="KW-1185">Reference proteome</keyword>
<dbReference type="Gene3D" id="1.25.40.20">
    <property type="entry name" value="Ankyrin repeat-containing domain"/>
    <property type="match status" value="2"/>
</dbReference>
<dbReference type="Pfam" id="PF20516">
    <property type="entry name" value="PDDEXK_12"/>
    <property type="match status" value="1"/>
</dbReference>
<dbReference type="OrthoDB" id="4161186at2759"/>
<evidence type="ECO:0000256" key="1">
    <source>
        <dbReference type="ARBA" id="ARBA00012210"/>
    </source>
</evidence>
<comment type="caution">
    <text evidence="7">The sequence shown here is derived from an EMBL/GenBank/DDBJ whole genome shotgun (WGS) entry which is preliminary data.</text>
</comment>
<dbReference type="PANTHER" id="PTHR24161">
    <property type="entry name" value="ANK_REP_REGION DOMAIN-CONTAINING PROTEIN-RELATED"/>
    <property type="match status" value="1"/>
</dbReference>
<dbReference type="Pfam" id="PF12796">
    <property type="entry name" value="Ank_2"/>
    <property type="match status" value="1"/>
</dbReference>
<dbReference type="Proteomes" id="UP000050424">
    <property type="component" value="Unassembled WGS sequence"/>
</dbReference>
<feature type="compositionally biased region" description="Low complexity" evidence="5">
    <location>
        <begin position="84"/>
        <end position="102"/>
    </location>
</feature>
<evidence type="ECO:0000256" key="5">
    <source>
        <dbReference type="SAM" id="MobiDB-lite"/>
    </source>
</evidence>
<dbReference type="STRING" id="78410.A0A0P7B9Y6"/>
<dbReference type="SMART" id="SM00248">
    <property type="entry name" value="ANK"/>
    <property type="match status" value="5"/>
</dbReference>
<dbReference type="Pfam" id="PF13637">
    <property type="entry name" value="Ank_4"/>
    <property type="match status" value="1"/>
</dbReference>
<keyword evidence="3 4" id="KW-0040">ANK repeat</keyword>
<dbReference type="EC" id="2.3.1.225" evidence="1"/>
<evidence type="ECO:0000256" key="4">
    <source>
        <dbReference type="PROSITE-ProRule" id="PRU00023"/>
    </source>
</evidence>
<evidence type="ECO:0000256" key="3">
    <source>
        <dbReference type="ARBA" id="ARBA00023043"/>
    </source>
</evidence>
<gene>
    <name evidence="7" type="ORF">AK830_g4079</name>
</gene>
<protein>
    <recommendedName>
        <fullName evidence="1">protein S-acyltransferase</fullName>
        <ecNumber evidence="1">2.3.1.225</ecNumber>
    </recommendedName>
</protein>
<dbReference type="AlphaFoldDB" id="A0A0P7B9Y6"/>
<dbReference type="InterPro" id="IPR046797">
    <property type="entry name" value="PDDEXK_12"/>
</dbReference>
<feature type="domain" description="PD-(D/E)XK nuclease-like" evidence="6">
    <location>
        <begin position="172"/>
        <end position="327"/>
    </location>
</feature>
<evidence type="ECO:0000313" key="8">
    <source>
        <dbReference type="Proteomes" id="UP000050424"/>
    </source>
</evidence>
<evidence type="ECO:0000256" key="2">
    <source>
        <dbReference type="ARBA" id="ARBA00022737"/>
    </source>
</evidence>
<dbReference type="InterPro" id="IPR002110">
    <property type="entry name" value="Ankyrin_rpt"/>
</dbReference>
<evidence type="ECO:0000259" key="6">
    <source>
        <dbReference type="Pfam" id="PF20516"/>
    </source>
</evidence>
<dbReference type="SUPFAM" id="SSF48403">
    <property type="entry name" value="Ankyrin repeat"/>
    <property type="match status" value="1"/>
</dbReference>